<accession>D3E436</accession>
<dbReference type="Proteomes" id="UP000008680">
    <property type="component" value="Chromosome"/>
</dbReference>
<dbReference type="Pfam" id="PF08350">
    <property type="entry name" value="FilR1_middle"/>
    <property type="match status" value="1"/>
</dbReference>
<dbReference type="InterPro" id="IPR013561">
    <property type="entry name" value="FilR1_middle_dom"/>
</dbReference>
<evidence type="ECO:0000313" key="3">
    <source>
        <dbReference type="Proteomes" id="UP000008680"/>
    </source>
</evidence>
<dbReference type="eggNOG" id="arCOG04362">
    <property type="taxonomic scope" value="Archaea"/>
</dbReference>
<sequence>MTNRFEEENFLELQEDIKFLINSEIRLKILGCLYNSSASIKQIEAITNYSYSSILDNINKLEQKKFIYSIEDKFYLYNKTRLKLNSILYFNKSATFLRENSDFLNQSLIDINSEAIKDLSALEGSRLIESNNIDLFKSTEIFQRSLMGFKFLKGIFPYFHPRHDDIISYWIDNDCTVELILPDEVSEAVKNFIIDYVPKSPGIKNRFVKLKPNDHNIQLAFTVSDKCFVLALYTKSGQFNQNAVLVSTNPEAITFGLKLFEEYEELCGDYVSLENLIYPNGREDDY</sequence>
<evidence type="ECO:0000313" key="2">
    <source>
        <dbReference type="EMBL" id="ADC47297.1"/>
    </source>
</evidence>
<keyword evidence="3" id="KW-1185">Reference proteome</keyword>
<gene>
    <name evidence="2" type="ordered locus">mru_1447</name>
</gene>
<dbReference type="PATRIC" id="fig|634498.28.peg.1451"/>
<name>D3E436_METRM</name>
<dbReference type="InterPro" id="IPR036390">
    <property type="entry name" value="WH_DNA-bd_sf"/>
</dbReference>
<dbReference type="RefSeq" id="WP_012956246.1">
    <property type="nucleotide sequence ID" value="NC_013790.1"/>
</dbReference>
<proteinExistence type="predicted"/>
<organism evidence="2 3">
    <name type="scientific">Methanobrevibacter ruminantium (strain ATCC 35063 / DSM 1093 / JCM 13430 / OCM 146 / M1)</name>
    <name type="common">Methanobacterium ruminantium</name>
    <dbReference type="NCBI Taxonomy" id="634498"/>
    <lineage>
        <taxon>Archaea</taxon>
        <taxon>Methanobacteriati</taxon>
        <taxon>Methanobacteriota</taxon>
        <taxon>Methanomada group</taxon>
        <taxon>Methanobacteria</taxon>
        <taxon>Methanobacteriales</taxon>
        <taxon>Methanobacteriaceae</taxon>
        <taxon>Methanobrevibacter</taxon>
    </lineage>
</organism>
<feature type="domain" description="Methanogenesis regulatory protein FilR1 middle" evidence="1">
    <location>
        <begin position="142"/>
        <end position="265"/>
    </location>
</feature>
<dbReference type="EMBL" id="CP001719">
    <property type="protein sequence ID" value="ADC47297.1"/>
    <property type="molecule type" value="Genomic_DNA"/>
</dbReference>
<dbReference type="HOGENOM" id="CLU_062767_0_0_2"/>
<dbReference type="AlphaFoldDB" id="D3E436"/>
<dbReference type="KEGG" id="mru:mru_1447"/>
<dbReference type="GeneID" id="8771099"/>
<dbReference type="SUPFAM" id="SSF46785">
    <property type="entry name" value="Winged helix' DNA-binding domain"/>
    <property type="match status" value="1"/>
</dbReference>
<reference evidence="2 3" key="1">
    <citation type="journal article" date="2010" name="PLoS ONE">
        <title>The genome sequence of the rumen methanogen Methanobrevibacter ruminantium reveals new possibilities for controlling ruminant methane emissions.</title>
        <authorList>
            <person name="Leahy S.C."/>
            <person name="Kelly W.J."/>
            <person name="Altermann E."/>
            <person name="Ronimus R.S."/>
            <person name="Yeoman C.J."/>
            <person name="Pacheco D.M."/>
            <person name="Li D."/>
            <person name="Kong Z."/>
            <person name="McTavish S."/>
            <person name="Sang C."/>
            <person name="Lambie S.C."/>
            <person name="Janssen P.H."/>
            <person name="Dey D."/>
            <person name="Attwood G.T."/>
        </authorList>
    </citation>
    <scope>NUCLEOTIDE SEQUENCE [LARGE SCALE GENOMIC DNA]</scope>
    <source>
        <strain evidence="3">ATCC 35063 / DSM 1093 / JCM 13430 / OCM 146 / M1</strain>
    </source>
</reference>
<dbReference type="OrthoDB" id="11410at2157"/>
<evidence type="ECO:0000259" key="1">
    <source>
        <dbReference type="Pfam" id="PF08350"/>
    </source>
</evidence>
<protein>
    <submittedName>
        <fullName evidence="2">Transcriptional regulator</fullName>
    </submittedName>
</protein>